<comment type="caution">
    <text evidence="1">The sequence shown here is derived from an EMBL/GenBank/DDBJ whole genome shotgun (WGS) entry which is preliminary data.</text>
</comment>
<evidence type="ECO:0000313" key="2">
    <source>
        <dbReference type="Proteomes" id="UP001056120"/>
    </source>
</evidence>
<name>A0ACB8YR94_9ASTR</name>
<proteinExistence type="predicted"/>
<protein>
    <submittedName>
        <fullName evidence="1">Uncharacterized protein</fullName>
    </submittedName>
</protein>
<reference evidence="2" key="1">
    <citation type="journal article" date="2022" name="Mol. Ecol. Resour.">
        <title>The genomes of chicory, endive, great burdock and yacon provide insights into Asteraceae palaeo-polyploidization history and plant inulin production.</title>
        <authorList>
            <person name="Fan W."/>
            <person name="Wang S."/>
            <person name="Wang H."/>
            <person name="Wang A."/>
            <person name="Jiang F."/>
            <person name="Liu H."/>
            <person name="Zhao H."/>
            <person name="Xu D."/>
            <person name="Zhang Y."/>
        </authorList>
    </citation>
    <scope>NUCLEOTIDE SEQUENCE [LARGE SCALE GENOMIC DNA]</scope>
    <source>
        <strain evidence="2">cv. Yunnan</strain>
    </source>
</reference>
<evidence type="ECO:0000313" key="1">
    <source>
        <dbReference type="EMBL" id="KAI3687958.1"/>
    </source>
</evidence>
<reference evidence="1 2" key="2">
    <citation type="journal article" date="2022" name="Mol. Ecol. Resour.">
        <title>The genomes of chicory, endive, great burdock and yacon provide insights into Asteraceae paleo-polyploidization history and plant inulin production.</title>
        <authorList>
            <person name="Fan W."/>
            <person name="Wang S."/>
            <person name="Wang H."/>
            <person name="Wang A."/>
            <person name="Jiang F."/>
            <person name="Liu H."/>
            <person name="Zhao H."/>
            <person name="Xu D."/>
            <person name="Zhang Y."/>
        </authorList>
    </citation>
    <scope>NUCLEOTIDE SEQUENCE [LARGE SCALE GENOMIC DNA]</scope>
    <source>
        <strain evidence="2">cv. Yunnan</strain>
        <tissue evidence="1">Leaves</tissue>
    </source>
</reference>
<dbReference type="EMBL" id="CM042044">
    <property type="protein sequence ID" value="KAI3687958.1"/>
    <property type="molecule type" value="Genomic_DNA"/>
</dbReference>
<dbReference type="Proteomes" id="UP001056120">
    <property type="component" value="Linkage Group LG27"/>
</dbReference>
<gene>
    <name evidence="1" type="ORF">L1987_81663</name>
</gene>
<accession>A0ACB8YR94</accession>
<sequence>MKAVTAAEPVVRRSANYGPSLWSFDEIQSLSSEYTGEDYKARANTLKDAAKKMIRNVESPLINTLELVDDLQRLGISYHFEDEIRNLVEVVYNNYYKTLDKWNRMDLNLKALGFRLLRQHGYQVPQELFHNFKDKTQNLKPHSLNDMMGMLNFKHALELRLHWRVSRVKSKWFIEVYEKRSDMNPTLLELAKLDFNMVQTVLGDLKHVSSLGRSSLTKAVAMITAIDDVYDVYGTLDELEKITDIIDRWDINAMEELPDYMKICFLGFYNTINEISYNTLTNTEILILPYLKKAWADLCKVVEARWYYSGYTPTLQEFLDNGYVSVSGPVVLMHAKFATSVGATEEILERMAELENIEHYSSLILRLADDLGTSTDELARGDIPKSVQCYMHESGATEEEARGYIKEMIRDAWKKLNKERALANSQFSREYIEYATNMARMAQFMIGAKLFIEVYEKRSDMNPTILELAKLDFDMVQVAHIEVLKHTSRWRRNTSWDKKLTFARDRLVVNFLWTVACFESVASASIEGYLPGREVAAGVDRSSYGYLPRFSLGRRNLTKVNAMITMIDDVNDVYGRRLQGKARANLKDAVKKMIHNVGSPMISTLELVDDLQRLGIAYHFGDELRNLVEVVYNNYYKNRDKWNIMDLNLKALGFRLLRQHGYQVPQEIFHNFKDTTQNLKPHSLKDMMGMLNLWWRDTRWVTKLSFIRDSLVSSFLWAIGLGYQPHYSLGRDSLAKAVAMITGTDDIYDENGTLDELEKFIDIVDRWDIEELPDYMKICFIGFYNTINEISYSTFTNTGILILLYIKKACHMHESGATEEEARGYIKEMIRDAWKKLNKERALANSQVSREYIEYATNMARMAQFMMSVPFVVIRKKKAIQKFLQTIVLELDQANP</sequence>
<organism evidence="1 2">
    <name type="scientific">Smallanthus sonchifolius</name>
    <dbReference type="NCBI Taxonomy" id="185202"/>
    <lineage>
        <taxon>Eukaryota</taxon>
        <taxon>Viridiplantae</taxon>
        <taxon>Streptophyta</taxon>
        <taxon>Embryophyta</taxon>
        <taxon>Tracheophyta</taxon>
        <taxon>Spermatophyta</taxon>
        <taxon>Magnoliopsida</taxon>
        <taxon>eudicotyledons</taxon>
        <taxon>Gunneridae</taxon>
        <taxon>Pentapetalae</taxon>
        <taxon>asterids</taxon>
        <taxon>campanulids</taxon>
        <taxon>Asterales</taxon>
        <taxon>Asteraceae</taxon>
        <taxon>Asteroideae</taxon>
        <taxon>Heliantheae alliance</taxon>
        <taxon>Millerieae</taxon>
        <taxon>Smallanthus</taxon>
    </lineage>
</organism>
<keyword evidence="2" id="KW-1185">Reference proteome</keyword>